<comment type="caution">
    <text evidence="1">The sequence shown here is derived from an EMBL/GenBank/DDBJ whole genome shotgun (WGS) entry which is preliminary data.</text>
</comment>
<accession>A0ABW5AER0</accession>
<gene>
    <name evidence="1" type="ORF">ACFSOX_04605</name>
</gene>
<dbReference type="Proteomes" id="UP001597314">
    <property type="component" value="Unassembled WGS sequence"/>
</dbReference>
<reference evidence="2" key="1">
    <citation type="journal article" date="2019" name="Int. J. Syst. Evol. Microbiol.">
        <title>The Global Catalogue of Microorganisms (GCM) 10K type strain sequencing project: providing services to taxonomists for standard genome sequencing and annotation.</title>
        <authorList>
            <consortium name="The Broad Institute Genomics Platform"/>
            <consortium name="The Broad Institute Genome Sequencing Center for Infectious Disease"/>
            <person name="Wu L."/>
            <person name="Ma J."/>
        </authorList>
    </citation>
    <scope>NUCLEOTIDE SEQUENCE [LARGE SCALE GENOMIC DNA]</scope>
    <source>
        <strain evidence="2">CGMCC 1.6774</strain>
    </source>
</reference>
<proteinExistence type="predicted"/>
<evidence type="ECO:0000313" key="2">
    <source>
        <dbReference type="Proteomes" id="UP001597314"/>
    </source>
</evidence>
<sequence length="207" mass="20494">MADDLDPSGLSRSLAGDFDETERRADALSRRLVDLQINAKGFSSAMSGALVSAVSGSKQLDDVFKSLVLRLSDLTLKSALTPLTSGIASGLQGLLGSLTGGGAVSARLGVGAANGAIKPFAAGGVIGTPTYFPLAAGGLGLAGEAGPEAIVPLARAADGRLGIAGGGGGSTQVTVNIAARDPASFRGSEVYLTGQIARAVARGRRGM</sequence>
<dbReference type="EMBL" id="JBHUIW010000003">
    <property type="protein sequence ID" value="MFD2181423.1"/>
    <property type="molecule type" value="Genomic_DNA"/>
</dbReference>
<protein>
    <submittedName>
        <fullName evidence="1">Phage tail tape measure protein</fullName>
    </submittedName>
</protein>
<dbReference type="RefSeq" id="WP_378476605.1">
    <property type="nucleotide sequence ID" value="NZ_JBHUIW010000003.1"/>
</dbReference>
<evidence type="ECO:0000313" key="1">
    <source>
        <dbReference type="EMBL" id="MFD2181423.1"/>
    </source>
</evidence>
<name>A0ABW5AER0_9BRAD</name>
<organism evidence="1 2">
    <name type="scientific">Rhodoplanes azumiensis</name>
    <dbReference type="NCBI Taxonomy" id="1897628"/>
    <lineage>
        <taxon>Bacteria</taxon>
        <taxon>Pseudomonadati</taxon>
        <taxon>Pseudomonadota</taxon>
        <taxon>Alphaproteobacteria</taxon>
        <taxon>Hyphomicrobiales</taxon>
        <taxon>Nitrobacteraceae</taxon>
        <taxon>Rhodoplanes</taxon>
    </lineage>
</organism>
<keyword evidence="2" id="KW-1185">Reference proteome</keyword>